<keyword evidence="6 14" id="KW-0479">Metal-binding</keyword>
<evidence type="ECO:0000256" key="4">
    <source>
        <dbReference type="ARBA" id="ARBA00007983"/>
    </source>
</evidence>
<dbReference type="GO" id="GO:0008131">
    <property type="term" value="F:primary methylamine oxidase activity"/>
    <property type="evidence" value="ECO:0007669"/>
    <property type="project" value="InterPro"/>
</dbReference>
<dbReference type="GO" id="GO:0005507">
    <property type="term" value="F:copper ion binding"/>
    <property type="evidence" value="ECO:0007669"/>
    <property type="project" value="InterPro"/>
</dbReference>
<evidence type="ECO:0000313" key="19">
    <source>
        <dbReference type="Proteomes" id="UP000323454"/>
    </source>
</evidence>
<keyword evidence="19" id="KW-1185">Reference proteome</keyword>
<dbReference type="Pfam" id="PF21994">
    <property type="entry name" value="AGAO-like_N2"/>
    <property type="match status" value="1"/>
</dbReference>
<evidence type="ECO:0000259" key="16">
    <source>
        <dbReference type="Pfam" id="PF02728"/>
    </source>
</evidence>
<feature type="domain" description="Copper amine oxidase N3-terminal" evidence="16">
    <location>
        <begin position="105"/>
        <end position="201"/>
    </location>
</feature>
<dbReference type="InterPro" id="IPR049948">
    <property type="entry name" value="Cu_Am_ox_TPQ-bd"/>
</dbReference>
<comment type="cofactor">
    <cofactor evidence="3">
        <name>Zn(2+)</name>
        <dbReference type="ChEBI" id="CHEBI:29105"/>
    </cofactor>
</comment>
<dbReference type="InterPro" id="IPR016182">
    <property type="entry name" value="Cu_amine_oxidase_N-reg"/>
</dbReference>
<comment type="cofactor">
    <cofactor evidence="2">
        <name>Mn(2+)</name>
        <dbReference type="ChEBI" id="CHEBI:29035"/>
    </cofactor>
</comment>
<feature type="modified residue" description="2',4',5'-topaquinone" evidence="13">
    <location>
        <position position="388"/>
    </location>
</feature>
<dbReference type="PANTHER" id="PTHR10638:SF86">
    <property type="entry name" value="COPPER AMINE OXIDASE 1-RELATED"/>
    <property type="match status" value="1"/>
</dbReference>
<feature type="domain" description="AGAO-like N2" evidence="17">
    <location>
        <begin position="16"/>
        <end position="91"/>
    </location>
</feature>
<evidence type="ECO:0000256" key="14">
    <source>
        <dbReference type="RuleBase" id="RU000672"/>
    </source>
</evidence>
<dbReference type="InterPro" id="IPR015798">
    <property type="entry name" value="Cu_amine_oxidase_C"/>
</dbReference>
<evidence type="ECO:0000259" key="15">
    <source>
        <dbReference type="Pfam" id="PF01179"/>
    </source>
</evidence>
<protein>
    <recommendedName>
        <fullName evidence="14">Amine oxidase</fullName>
        <ecNumber evidence="14">1.4.3.-</ecNumber>
    </recommendedName>
</protein>
<dbReference type="FunFam" id="2.70.98.20:FF:000001">
    <property type="entry name" value="Amine oxidase"/>
    <property type="match status" value="1"/>
</dbReference>
<evidence type="ECO:0000256" key="6">
    <source>
        <dbReference type="ARBA" id="ARBA00022723"/>
    </source>
</evidence>
<comment type="caution">
    <text evidence="18">The sequence shown here is derived from an EMBL/GenBank/DDBJ whole genome shotgun (WGS) entry which is preliminary data.</text>
</comment>
<feature type="active site" description="Schiff-base intermediate with substrate; via topaquinone" evidence="12">
    <location>
        <position position="388"/>
    </location>
</feature>
<dbReference type="InterPro" id="IPR036460">
    <property type="entry name" value="Cu_amine_oxidase_C_sf"/>
</dbReference>
<accession>A0A5B2XVG8</accession>
<dbReference type="Proteomes" id="UP000323454">
    <property type="component" value="Unassembled WGS sequence"/>
</dbReference>
<keyword evidence="9 14" id="KW-0186">Copper</keyword>
<name>A0A5B2XVG8_9PSEU</name>
<dbReference type="GO" id="GO:0009308">
    <property type="term" value="P:amine metabolic process"/>
    <property type="evidence" value="ECO:0007669"/>
    <property type="project" value="UniProtKB-UniRule"/>
</dbReference>
<proteinExistence type="inferred from homology"/>
<dbReference type="Pfam" id="PF01179">
    <property type="entry name" value="Cu_amine_oxid"/>
    <property type="match status" value="1"/>
</dbReference>
<comment type="subunit">
    <text evidence="5">Homodimer.</text>
</comment>
<dbReference type="AlphaFoldDB" id="A0A5B2XVG8"/>
<keyword evidence="7 12" id="KW-0801">TPQ</keyword>
<evidence type="ECO:0000256" key="8">
    <source>
        <dbReference type="ARBA" id="ARBA00023002"/>
    </source>
</evidence>
<dbReference type="SUPFAM" id="SSF49998">
    <property type="entry name" value="Amine oxidase catalytic domain"/>
    <property type="match status" value="1"/>
</dbReference>
<comment type="PTM">
    <text evidence="13 14">Topaquinone (TPQ) is generated by copper-dependent autoxidation of a specific tyrosyl residue.</text>
</comment>
<evidence type="ECO:0000256" key="7">
    <source>
        <dbReference type="ARBA" id="ARBA00022772"/>
    </source>
</evidence>
<dbReference type="RefSeq" id="WP_149847465.1">
    <property type="nucleotide sequence ID" value="NZ_VUOB01000001.1"/>
</dbReference>
<keyword evidence="11" id="KW-0464">Manganese</keyword>
<comment type="similarity">
    <text evidence="4 14">Belongs to the copper/topaquinone oxidase family.</text>
</comment>
<keyword evidence="10" id="KW-1015">Disulfide bond</keyword>
<evidence type="ECO:0000256" key="9">
    <source>
        <dbReference type="ARBA" id="ARBA00023008"/>
    </source>
</evidence>
<reference evidence="18 19" key="1">
    <citation type="submission" date="2019-09" db="EMBL/GenBank/DDBJ databases">
        <title>Goodfellowia gen. nov., a new genus of the Pseudonocardineae related to Actinoalloteichus, containing Goodfellowia coeruleoviolacea gen. nov., comb. nov. gen. nov., comb. nov.</title>
        <authorList>
            <person name="Labeda D."/>
        </authorList>
    </citation>
    <scope>NUCLEOTIDE SEQUENCE [LARGE SCALE GENOMIC DNA]</scope>
    <source>
        <strain evidence="18 19">AN110305</strain>
    </source>
</reference>
<evidence type="ECO:0000256" key="11">
    <source>
        <dbReference type="ARBA" id="ARBA00023211"/>
    </source>
</evidence>
<dbReference type="PROSITE" id="PS01164">
    <property type="entry name" value="COPPER_AMINE_OXID_1"/>
    <property type="match status" value="1"/>
</dbReference>
<dbReference type="InterPro" id="IPR015802">
    <property type="entry name" value="Cu_amine_oxidase_N3"/>
</dbReference>
<evidence type="ECO:0000259" key="17">
    <source>
        <dbReference type="Pfam" id="PF21994"/>
    </source>
</evidence>
<dbReference type="GO" id="GO:0048038">
    <property type="term" value="F:quinone binding"/>
    <property type="evidence" value="ECO:0007669"/>
    <property type="project" value="InterPro"/>
</dbReference>
<evidence type="ECO:0000256" key="1">
    <source>
        <dbReference type="ARBA" id="ARBA00001935"/>
    </source>
</evidence>
<dbReference type="Gene3D" id="3.10.450.40">
    <property type="match status" value="2"/>
</dbReference>
<evidence type="ECO:0000313" key="18">
    <source>
        <dbReference type="EMBL" id="KAA2267155.1"/>
    </source>
</evidence>
<keyword evidence="8 14" id="KW-0560">Oxidoreductase</keyword>
<dbReference type="EMBL" id="VUOB01000001">
    <property type="protein sequence ID" value="KAA2267155.1"/>
    <property type="molecule type" value="Genomic_DNA"/>
</dbReference>
<dbReference type="InterPro" id="IPR000269">
    <property type="entry name" value="Cu_amine_oxidase"/>
</dbReference>
<evidence type="ECO:0000256" key="13">
    <source>
        <dbReference type="PIRSR" id="PIRSR600269-51"/>
    </source>
</evidence>
<evidence type="ECO:0000256" key="10">
    <source>
        <dbReference type="ARBA" id="ARBA00023157"/>
    </source>
</evidence>
<evidence type="ECO:0000256" key="5">
    <source>
        <dbReference type="ARBA" id="ARBA00011738"/>
    </source>
</evidence>
<reference evidence="18 19" key="2">
    <citation type="submission" date="2019-09" db="EMBL/GenBank/DDBJ databases">
        <authorList>
            <person name="Jin C."/>
        </authorList>
    </citation>
    <scope>NUCLEOTIDE SEQUENCE [LARGE SCALE GENOMIC DNA]</scope>
    <source>
        <strain evidence="18 19">AN110305</strain>
    </source>
</reference>
<gene>
    <name evidence="18" type="ORF">F0L68_01085</name>
</gene>
<comment type="cofactor">
    <cofactor evidence="14">
        <name>Cu cation</name>
        <dbReference type="ChEBI" id="CHEBI:23378"/>
    </cofactor>
    <text evidence="14">Contains 1 topaquinone per subunit.</text>
</comment>
<dbReference type="PANTHER" id="PTHR10638">
    <property type="entry name" value="COPPER AMINE OXIDASE"/>
    <property type="match status" value="1"/>
</dbReference>
<dbReference type="SUPFAM" id="SSF54416">
    <property type="entry name" value="Amine oxidase N-terminal region"/>
    <property type="match status" value="2"/>
</dbReference>
<dbReference type="Pfam" id="PF02728">
    <property type="entry name" value="Cu_amine_oxidN3"/>
    <property type="match status" value="1"/>
</dbReference>
<feature type="active site" description="Proton acceptor" evidence="12">
    <location>
        <position position="304"/>
    </location>
</feature>
<dbReference type="EC" id="1.4.3.-" evidence="14"/>
<sequence length="651" mass="71547">MTATQQAVRHPLDPLTGAEIARVRAVLAEAGRVGDSIRFPCVLLLEPPKDEVRAHRAGAPFSRRAQAVLLDTATGAAAEAVVDLVAGAVASWHDLDTATHPYGQPAVLLAEYDRCADLVRADPRWQAAMRRRGVEDWSLAFVAPLSPGFFDDPAERDRRVLRALTFLRHHEEDSPWAHPVEGLIADVDLISGAVLRLEDSGDVPIPAEHGNVDAAAVGPARGTLRPIEITQPDGVSFRVDGTEVAWENWRFRVGFNAREGLTLHQISFTEAGEERPVVYRASAPEMVVPYGDPTPWRHWISYFDAGEYLLGKNANSLRLGCDCLGVIHYFDGVVADDNGDPLTIPQVVCLHEEDHGVLWKHTNILTGASEVRRSRRLVVSFFTTIGNYDYGFFWYFYLDGTIELEAKATGVVFCGAAEPGTDSPHAAEIAPGLLAPVHQHLFCARLDMEVGGVRNTVEEVDLVGLPIGADNPHGNAFTSKTTVLRRESEAARLADPSAARTWLVRSTDSRNRLGRRRAYQLVPRPGPTLLAQPEATVTARARFATRHLWVTRYDEWERFPAGDYPNQHAGGAGLPAWTAADRDLVDTDVVLWHVFGPTHLPRPEDWPVMPVDYSGFLLRPVGFCDRNPALDLPDGTASCRHCPPGDCHCAH</sequence>
<evidence type="ECO:0000256" key="12">
    <source>
        <dbReference type="PIRSR" id="PIRSR600269-50"/>
    </source>
</evidence>
<dbReference type="NCBIfam" id="NF008559">
    <property type="entry name" value="PRK11504.1"/>
    <property type="match status" value="1"/>
</dbReference>
<dbReference type="Gene3D" id="2.70.98.20">
    <property type="entry name" value="Copper amine oxidase, catalytic domain"/>
    <property type="match status" value="1"/>
</dbReference>
<dbReference type="OrthoDB" id="9772590at2"/>
<dbReference type="InterPro" id="IPR054157">
    <property type="entry name" value="AGAO-like_N2"/>
</dbReference>
<comment type="cofactor">
    <cofactor evidence="1">
        <name>Cu cation</name>
        <dbReference type="ChEBI" id="CHEBI:23378"/>
    </cofactor>
</comment>
<evidence type="ECO:0000256" key="3">
    <source>
        <dbReference type="ARBA" id="ARBA00001947"/>
    </source>
</evidence>
<organism evidence="18 19">
    <name type="scientific">Solihabitans fulvus</name>
    <dbReference type="NCBI Taxonomy" id="1892852"/>
    <lineage>
        <taxon>Bacteria</taxon>
        <taxon>Bacillati</taxon>
        <taxon>Actinomycetota</taxon>
        <taxon>Actinomycetes</taxon>
        <taxon>Pseudonocardiales</taxon>
        <taxon>Pseudonocardiaceae</taxon>
        <taxon>Solihabitans</taxon>
    </lineage>
</organism>
<evidence type="ECO:0000256" key="2">
    <source>
        <dbReference type="ARBA" id="ARBA00001936"/>
    </source>
</evidence>
<feature type="domain" description="Copper amine oxidase catalytic" evidence="15">
    <location>
        <begin position="227"/>
        <end position="630"/>
    </location>
</feature>